<accession>A0A9X2MGR3</accession>
<evidence type="ECO:0000313" key="2">
    <source>
        <dbReference type="Proteomes" id="UP001142078"/>
    </source>
</evidence>
<dbReference type="NCBIfam" id="NF006085">
    <property type="entry name" value="PRK08233.1"/>
    <property type="match status" value="1"/>
</dbReference>
<dbReference type="OrthoDB" id="6291705at2"/>
<dbReference type="RefSeq" id="WP_050069655.1">
    <property type="nucleotide sequence ID" value="NZ_CABKTM010000004.1"/>
</dbReference>
<dbReference type="Gene3D" id="3.40.50.300">
    <property type="entry name" value="P-loop containing nucleotide triphosphate hydrolases"/>
    <property type="match status" value="1"/>
</dbReference>
<organism evidence="1 2">
    <name type="scientific">Anaerosalibacter massiliensis</name>
    <dbReference type="NCBI Taxonomy" id="1347392"/>
    <lineage>
        <taxon>Bacteria</taxon>
        <taxon>Bacillati</taxon>
        <taxon>Bacillota</taxon>
        <taxon>Tissierellia</taxon>
        <taxon>Tissierellales</taxon>
        <taxon>Sporanaerobacteraceae</taxon>
        <taxon>Anaerosalibacter</taxon>
    </lineage>
</organism>
<dbReference type="Proteomes" id="UP001142078">
    <property type="component" value="Unassembled WGS sequence"/>
</dbReference>
<evidence type="ECO:0008006" key="3">
    <source>
        <dbReference type="Google" id="ProtNLM"/>
    </source>
</evidence>
<dbReference type="AlphaFoldDB" id="A0A9X2MGR3"/>
<sequence length="179" mass="20835">MERPFVIGIVAVSGGGKTTIIDELKGRLNSSKTLYFDDYSFEGEVDDFYEWTKDGADYNVWNLEPLKVDIEKLLKETDLEYILLDYPFAYKNEQIRPYIDFLIFIDTSLDIAMARRFLRDYRDASTKIICADLEQYLNGSRIAYIEMLRTIRPNSDFIVNGTLPITKVVDQIIEKLMNL</sequence>
<dbReference type="InterPro" id="IPR027417">
    <property type="entry name" value="P-loop_NTPase"/>
</dbReference>
<evidence type="ECO:0000313" key="1">
    <source>
        <dbReference type="EMBL" id="MCR2043374.1"/>
    </source>
</evidence>
<name>A0A9X2MGR3_9FIRM</name>
<proteinExistence type="predicted"/>
<protein>
    <recommendedName>
        <fullName evidence="3">Uridine kinase</fullName>
    </recommendedName>
</protein>
<dbReference type="EMBL" id="JANJZL010000002">
    <property type="protein sequence ID" value="MCR2043374.1"/>
    <property type="molecule type" value="Genomic_DNA"/>
</dbReference>
<comment type="caution">
    <text evidence="1">The sequence shown here is derived from an EMBL/GenBank/DDBJ whole genome shotgun (WGS) entry which is preliminary data.</text>
</comment>
<dbReference type="SUPFAM" id="SSF52540">
    <property type="entry name" value="P-loop containing nucleoside triphosphate hydrolases"/>
    <property type="match status" value="1"/>
</dbReference>
<gene>
    <name evidence="1" type="ORF">NSA23_04495</name>
</gene>
<reference evidence="1" key="1">
    <citation type="submission" date="2022-07" db="EMBL/GenBank/DDBJ databases">
        <title>Enhanced cultured diversity of the mouse gut microbiota enables custom-made synthetic communities.</title>
        <authorList>
            <person name="Afrizal A."/>
        </authorList>
    </citation>
    <scope>NUCLEOTIDE SEQUENCE</scope>
    <source>
        <strain evidence="1">DSM 29482</strain>
    </source>
</reference>
<keyword evidence="2" id="KW-1185">Reference proteome</keyword>